<protein>
    <recommendedName>
        <fullName evidence="5">Methyltransferase type 11 domain-containing protein</fullName>
    </recommendedName>
</protein>
<dbReference type="EMBL" id="BJLQ01000009">
    <property type="protein sequence ID" value="GEA83974.1"/>
    <property type="molecule type" value="Genomic_DNA"/>
</dbReference>
<name>A0A4Y3KKT1_9CELL</name>
<keyword evidence="4" id="KW-1185">Reference proteome</keyword>
<comment type="caution">
    <text evidence="3">The sequence shown here is derived from an EMBL/GenBank/DDBJ whole genome shotgun (WGS) entry which is preliminary data.</text>
</comment>
<evidence type="ECO:0000313" key="3">
    <source>
        <dbReference type="EMBL" id="GEA83974.1"/>
    </source>
</evidence>
<dbReference type="OrthoDB" id="8221452at2"/>
<dbReference type="GO" id="GO:0006596">
    <property type="term" value="P:polyamine biosynthetic process"/>
    <property type="evidence" value="ECO:0007669"/>
    <property type="project" value="UniProtKB-KW"/>
</dbReference>
<gene>
    <name evidence="3" type="ORF">CGE01nite_12250</name>
</gene>
<dbReference type="PANTHER" id="PTHR43317:SF1">
    <property type="entry name" value="THERMOSPERMINE SYNTHASE ACAULIS5"/>
    <property type="match status" value="1"/>
</dbReference>
<evidence type="ECO:0000256" key="2">
    <source>
        <dbReference type="SAM" id="MobiDB-lite"/>
    </source>
</evidence>
<sequence>MPDRGRRQGSHRPPTSPGSGGRPGSRSDVRTLRAAWPSGPVTIPTGTVEVVPDPDHSSGATVLVNGVPSSYLDLEDPGVLAFEYMQQMALVVDVLRPGDALDVVHLGAAGCALARAIDHVRPGSRQIAIELDAQLPELVRTWFALPRSPALRIRAGDARAQLALLPAASADVVVRDVFAGDSTPSHVTTVEMVRDVARVLRPGGLYLVNCADGAGLVRARSEAATLADVLTDVVAIAEPALLRGRGYGNVVLAATDDPQLLAVAGLARAVRSLPAPARLLRGDDLTTLVGAAPVLRDPPPDPS</sequence>
<feature type="region of interest" description="Disordered" evidence="2">
    <location>
        <begin position="1"/>
        <end position="28"/>
    </location>
</feature>
<evidence type="ECO:0000313" key="4">
    <source>
        <dbReference type="Proteomes" id="UP000320461"/>
    </source>
</evidence>
<proteinExistence type="predicted"/>
<dbReference type="CDD" id="cd02440">
    <property type="entry name" value="AdoMet_MTases"/>
    <property type="match status" value="1"/>
</dbReference>
<dbReference type="InterPro" id="IPR029063">
    <property type="entry name" value="SAM-dependent_MTases_sf"/>
</dbReference>
<dbReference type="SUPFAM" id="SSF53335">
    <property type="entry name" value="S-adenosyl-L-methionine-dependent methyltransferases"/>
    <property type="match status" value="1"/>
</dbReference>
<dbReference type="PANTHER" id="PTHR43317">
    <property type="entry name" value="THERMOSPERMINE SYNTHASE ACAULIS5"/>
    <property type="match status" value="1"/>
</dbReference>
<keyword evidence="1" id="KW-0620">Polyamine biosynthesis</keyword>
<evidence type="ECO:0000256" key="1">
    <source>
        <dbReference type="ARBA" id="ARBA00023115"/>
    </source>
</evidence>
<dbReference type="AlphaFoldDB" id="A0A4Y3KKT1"/>
<dbReference type="Gene3D" id="3.40.50.150">
    <property type="entry name" value="Vaccinia Virus protein VP39"/>
    <property type="match status" value="1"/>
</dbReference>
<dbReference type="RefSeq" id="WP_141369624.1">
    <property type="nucleotide sequence ID" value="NZ_BJLQ01000009.1"/>
</dbReference>
<dbReference type="NCBIfam" id="NF037959">
    <property type="entry name" value="MFS_SpdSyn"/>
    <property type="match status" value="1"/>
</dbReference>
<evidence type="ECO:0008006" key="5">
    <source>
        <dbReference type="Google" id="ProtNLM"/>
    </source>
</evidence>
<organism evidence="3 4">
    <name type="scientific">Cellulomonas gelida</name>
    <dbReference type="NCBI Taxonomy" id="1712"/>
    <lineage>
        <taxon>Bacteria</taxon>
        <taxon>Bacillati</taxon>
        <taxon>Actinomycetota</taxon>
        <taxon>Actinomycetes</taxon>
        <taxon>Micrococcales</taxon>
        <taxon>Cellulomonadaceae</taxon>
        <taxon>Cellulomonas</taxon>
    </lineage>
</organism>
<reference evidence="3 4" key="1">
    <citation type="submission" date="2019-06" db="EMBL/GenBank/DDBJ databases">
        <title>Whole genome shotgun sequence of Cellulomonas gelida NBRC 3748.</title>
        <authorList>
            <person name="Hosoyama A."/>
            <person name="Uohara A."/>
            <person name="Ohji S."/>
            <person name="Ichikawa N."/>
        </authorList>
    </citation>
    <scope>NUCLEOTIDE SEQUENCE [LARGE SCALE GENOMIC DNA]</scope>
    <source>
        <strain evidence="3 4">NBRC 3748</strain>
    </source>
</reference>
<dbReference type="Proteomes" id="UP000320461">
    <property type="component" value="Unassembled WGS sequence"/>
</dbReference>
<accession>A0A4Y3KKT1</accession>